<dbReference type="AlphaFoldDB" id="A0A091D2M1"/>
<feature type="compositionally biased region" description="Polar residues" evidence="1">
    <location>
        <begin position="1"/>
        <end position="11"/>
    </location>
</feature>
<evidence type="ECO:0000256" key="1">
    <source>
        <dbReference type="SAM" id="MobiDB-lite"/>
    </source>
</evidence>
<dbReference type="Proteomes" id="UP000028990">
    <property type="component" value="Unassembled WGS sequence"/>
</dbReference>
<organism evidence="2 3">
    <name type="scientific">Fukomys damarensis</name>
    <name type="common">Damaraland mole rat</name>
    <name type="synonym">Cryptomys damarensis</name>
    <dbReference type="NCBI Taxonomy" id="885580"/>
    <lineage>
        <taxon>Eukaryota</taxon>
        <taxon>Metazoa</taxon>
        <taxon>Chordata</taxon>
        <taxon>Craniata</taxon>
        <taxon>Vertebrata</taxon>
        <taxon>Euteleostomi</taxon>
        <taxon>Mammalia</taxon>
        <taxon>Eutheria</taxon>
        <taxon>Euarchontoglires</taxon>
        <taxon>Glires</taxon>
        <taxon>Rodentia</taxon>
        <taxon>Hystricomorpha</taxon>
        <taxon>Bathyergidae</taxon>
        <taxon>Fukomys</taxon>
    </lineage>
</organism>
<feature type="region of interest" description="Disordered" evidence="1">
    <location>
        <begin position="114"/>
        <end position="138"/>
    </location>
</feature>
<dbReference type="EMBL" id="KN123387">
    <property type="protein sequence ID" value="KFO25232.1"/>
    <property type="molecule type" value="Genomic_DNA"/>
</dbReference>
<name>A0A091D2M1_FUKDA</name>
<gene>
    <name evidence="2" type="ORF">H920_13428</name>
</gene>
<evidence type="ECO:0000313" key="2">
    <source>
        <dbReference type="EMBL" id="KFO25232.1"/>
    </source>
</evidence>
<protein>
    <submittedName>
        <fullName evidence="2">Uncharacterized protein</fullName>
    </submittedName>
</protein>
<feature type="region of interest" description="Disordered" evidence="1">
    <location>
        <begin position="45"/>
        <end position="85"/>
    </location>
</feature>
<proteinExistence type="predicted"/>
<keyword evidence="3" id="KW-1185">Reference proteome</keyword>
<feature type="region of interest" description="Disordered" evidence="1">
    <location>
        <begin position="1"/>
        <end position="23"/>
    </location>
</feature>
<accession>A0A091D2M1</accession>
<reference evidence="2 3" key="1">
    <citation type="submission" date="2013-11" db="EMBL/GenBank/DDBJ databases">
        <title>The Damaraland mole rat (Fukomys damarensis) genome and evolution of African mole rats.</title>
        <authorList>
            <person name="Gladyshev V.N."/>
            <person name="Fang X."/>
        </authorList>
    </citation>
    <scope>NUCLEOTIDE SEQUENCE [LARGE SCALE GENOMIC DNA]</scope>
    <source>
        <tissue evidence="2">Liver</tissue>
    </source>
</reference>
<evidence type="ECO:0000313" key="3">
    <source>
        <dbReference type="Proteomes" id="UP000028990"/>
    </source>
</evidence>
<sequence>MSNNEVRQSLSFCRGATESKESQVCPVAEAGMRPAEWPEHPELNHHTLSAFPNTTRKHRQSTAETRPPKRPVGPRVYRGADRGRVNRSEATISKLRAIKALRQTEEHLQKAYMGTGTAEQEDWNSGWSGRVVDTGDSG</sequence>